<name>A0A0A8ZM19_ARUDO</name>
<evidence type="ECO:0000313" key="1">
    <source>
        <dbReference type="EMBL" id="JAD37790.1"/>
    </source>
</evidence>
<sequence>MCSINSTISKRVSTFCTDDAVENKYLT</sequence>
<proteinExistence type="predicted"/>
<accession>A0A0A8ZM19</accession>
<protein>
    <submittedName>
        <fullName evidence="1">Uncharacterized protein</fullName>
    </submittedName>
</protein>
<organism evidence="1">
    <name type="scientific">Arundo donax</name>
    <name type="common">Giant reed</name>
    <name type="synonym">Donax arundinaceus</name>
    <dbReference type="NCBI Taxonomy" id="35708"/>
    <lineage>
        <taxon>Eukaryota</taxon>
        <taxon>Viridiplantae</taxon>
        <taxon>Streptophyta</taxon>
        <taxon>Embryophyta</taxon>
        <taxon>Tracheophyta</taxon>
        <taxon>Spermatophyta</taxon>
        <taxon>Magnoliopsida</taxon>
        <taxon>Liliopsida</taxon>
        <taxon>Poales</taxon>
        <taxon>Poaceae</taxon>
        <taxon>PACMAD clade</taxon>
        <taxon>Arundinoideae</taxon>
        <taxon>Arundineae</taxon>
        <taxon>Arundo</taxon>
    </lineage>
</organism>
<reference evidence="1" key="1">
    <citation type="submission" date="2014-09" db="EMBL/GenBank/DDBJ databases">
        <authorList>
            <person name="Magalhaes I.L.F."/>
            <person name="Oliveira U."/>
            <person name="Santos F.R."/>
            <person name="Vidigal T.H.D.A."/>
            <person name="Brescovit A.D."/>
            <person name="Santos A.J."/>
        </authorList>
    </citation>
    <scope>NUCLEOTIDE SEQUENCE</scope>
    <source>
        <tissue evidence="1">Shoot tissue taken approximately 20 cm above the soil surface</tissue>
    </source>
</reference>
<dbReference type="EMBL" id="GBRH01260105">
    <property type="protein sequence ID" value="JAD37790.1"/>
    <property type="molecule type" value="Transcribed_RNA"/>
</dbReference>
<reference evidence="1" key="2">
    <citation type="journal article" date="2015" name="Data Brief">
        <title>Shoot transcriptome of the giant reed, Arundo donax.</title>
        <authorList>
            <person name="Barrero R.A."/>
            <person name="Guerrero F.D."/>
            <person name="Moolhuijzen P."/>
            <person name="Goolsby J.A."/>
            <person name="Tidwell J."/>
            <person name="Bellgard S.E."/>
            <person name="Bellgard M.I."/>
        </authorList>
    </citation>
    <scope>NUCLEOTIDE SEQUENCE</scope>
    <source>
        <tissue evidence="1">Shoot tissue taken approximately 20 cm above the soil surface</tissue>
    </source>
</reference>
<dbReference type="AlphaFoldDB" id="A0A0A8ZM19"/>